<dbReference type="RefSeq" id="WP_345270974.1">
    <property type="nucleotide sequence ID" value="NZ_BAABHB010000016.1"/>
</dbReference>
<comment type="caution">
    <text evidence="6">The sequence shown here is derived from an EMBL/GenBank/DDBJ whole genome shotgun (WGS) entry which is preliminary data.</text>
</comment>
<dbReference type="Gene3D" id="3.40.30.10">
    <property type="entry name" value="Glutaredoxin"/>
    <property type="match status" value="1"/>
</dbReference>
<dbReference type="CDD" id="cd02966">
    <property type="entry name" value="TlpA_like_family"/>
    <property type="match status" value="1"/>
</dbReference>
<dbReference type="InterPro" id="IPR050553">
    <property type="entry name" value="Thioredoxin_ResA/DsbE_sf"/>
</dbReference>
<keyword evidence="7" id="KW-1185">Reference proteome</keyword>
<dbReference type="PANTHER" id="PTHR42852:SF6">
    <property type="entry name" value="THIOL:DISULFIDE INTERCHANGE PROTEIN DSBE"/>
    <property type="match status" value="1"/>
</dbReference>
<dbReference type="Proteomes" id="UP001500936">
    <property type="component" value="Unassembled WGS sequence"/>
</dbReference>
<evidence type="ECO:0000256" key="3">
    <source>
        <dbReference type="ARBA" id="ARBA00023157"/>
    </source>
</evidence>
<accession>A0ABP8KX46</accession>
<evidence type="ECO:0000256" key="4">
    <source>
        <dbReference type="ARBA" id="ARBA00023284"/>
    </source>
</evidence>
<dbReference type="InterPro" id="IPR036249">
    <property type="entry name" value="Thioredoxin-like_sf"/>
</dbReference>
<feature type="domain" description="Thioredoxin" evidence="5">
    <location>
        <begin position="216"/>
        <end position="349"/>
    </location>
</feature>
<evidence type="ECO:0000313" key="6">
    <source>
        <dbReference type="EMBL" id="GAA4418430.1"/>
    </source>
</evidence>
<proteinExistence type="predicted"/>
<evidence type="ECO:0000256" key="2">
    <source>
        <dbReference type="ARBA" id="ARBA00022748"/>
    </source>
</evidence>
<reference evidence="7" key="1">
    <citation type="journal article" date="2019" name="Int. J. Syst. Evol. Microbiol.">
        <title>The Global Catalogue of Microorganisms (GCM) 10K type strain sequencing project: providing services to taxonomists for standard genome sequencing and annotation.</title>
        <authorList>
            <consortium name="The Broad Institute Genomics Platform"/>
            <consortium name="The Broad Institute Genome Sequencing Center for Infectious Disease"/>
            <person name="Wu L."/>
            <person name="Ma J."/>
        </authorList>
    </citation>
    <scope>NUCLEOTIDE SEQUENCE [LARGE SCALE GENOMIC DNA]</scope>
    <source>
        <strain evidence="7">JCM 17925</strain>
    </source>
</reference>
<dbReference type="InterPro" id="IPR012336">
    <property type="entry name" value="Thioredoxin-like_fold"/>
</dbReference>
<evidence type="ECO:0000256" key="1">
    <source>
        <dbReference type="ARBA" id="ARBA00004196"/>
    </source>
</evidence>
<dbReference type="PANTHER" id="PTHR42852">
    <property type="entry name" value="THIOL:DISULFIDE INTERCHANGE PROTEIN DSBE"/>
    <property type="match status" value="1"/>
</dbReference>
<keyword evidence="2" id="KW-0201">Cytochrome c-type biogenesis</keyword>
<comment type="subcellular location">
    <subcellularLocation>
        <location evidence="1">Cell envelope</location>
    </subcellularLocation>
</comment>
<dbReference type="EMBL" id="BAABHB010000016">
    <property type="protein sequence ID" value="GAA4418430.1"/>
    <property type="molecule type" value="Genomic_DNA"/>
</dbReference>
<evidence type="ECO:0000313" key="7">
    <source>
        <dbReference type="Proteomes" id="UP001500936"/>
    </source>
</evidence>
<keyword evidence="4" id="KW-0676">Redox-active center</keyword>
<evidence type="ECO:0000259" key="5">
    <source>
        <dbReference type="PROSITE" id="PS51352"/>
    </source>
</evidence>
<keyword evidence="3" id="KW-1015">Disulfide bond</keyword>
<sequence>MTLFLVKTLAQGQNFSVKGRIDYLSNQPVQLILLDEKRPPIKSQTDSKGNFEFSGTVGEPSRAGIAWGEPMKGIPFVLAPQVINIQTDTALSNPRILYSKNDLGKIYQEYQQFENQFLEAFKKLDGYRVEASYKNKQDSVAYYASEVNDLVTSSLSELRANLVSGRYQGLESFIAWQASSLIGWIDQFPFFTDLISLPLIKGIYKEKISDYLVHNQLAGQQTPTVNIIDSESKLYSLNSLNEKYLLIDFWASWCGPCIAQLPSLKDLYTTYSNKLAIVSISIDEDKEKWRKALLKHPTKWIQCLDKDQSQSLKTFFKVEGIPDYILVAPGGKIIDTHLTIPAVIDALNKP</sequence>
<organism evidence="6 7">
    <name type="scientific">Nibrella viscosa</name>
    <dbReference type="NCBI Taxonomy" id="1084524"/>
    <lineage>
        <taxon>Bacteria</taxon>
        <taxon>Pseudomonadati</taxon>
        <taxon>Bacteroidota</taxon>
        <taxon>Cytophagia</taxon>
        <taxon>Cytophagales</taxon>
        <taxon>Spirosomataceae</taxon>
        <taxon>Nibrella</taxon>
    </lineage>
</organism>
<dbReference type="PROSITE" id="PS51352">
    <property type="entry name" value="THIOREDOXIN_2"/>
    <property type="match status" value="1"/>
</dbReference>
<protein>
    <recommendedName>
        <fullName evidence="5">Thioredoxin domain-containing protein</fullName>
    </recommendedName>
</protein>
<name>A0ABP8KX46_9BACT</name>
<dbReference type="Pfam" id="PF13905">
    <property type="entry name" value="Thioredoxin_8"/>
    <property type="match status" value="1"/>
</dbReference>
<dbReference type="InterPro" id="IPR013766">
    <property type="entry name" value="Thioredoxin_domain"/>
</dbReference>
<gene>
    <name evidence="6" type="ORF">GCM10023187_51880</name>
</gene>
<dbReference type="SUPFAM" id="SSF52833">
    <property type="entry name" value="Thioredoxin-like"/>
    <property type="match status" value="1"/>
</dbReference>